<dbReference type="OMA" id="WGSENRA"/>
<gene>
    <name evidence="6" type="ORF">CC77DRAFT_1023187</name>
</gene>
<dbReference type="GeneID" id="29111214"/>
<evidence type="ECO:0000259" key="5">
    <source>
        <dbReference type="PROSITE" id="PS51987"/>
    </source>
</evidence>
<dbReference type="InterPro" id="IPR036651">
    <property type="entry name" value="Gln_synt_N_sf"/>
</dbReference>
<keyword evidence="2" id="KW-0436">Ligase</keyword>
<organism evidence="6 7">
    <name type="scientific">Alternaria alternata</name>
    <name type="common">Alternaria rot fungus</name>
    <name type="synonym">Torula alternata</name>
    <dbReference type="NCBI Taxonomy" id="5599"/>
    <lineage>
        <taxon>Eukaryota</taxon>
        <taxon>Fungi</taxon>
        <taxon>Dikarya</taxon>
        <taxon>Ascomycota</taxon>
        <taxon>Pezizomycotina</taxon>
        <taxon>Dothideomycetes</taxon>
        <taxon>Pleosporomycetidae</taxon>
        <taxon>Pleosporales</taxon>
        <taxon>Pleosporineae</taxon>
        <taxon>Pleosporaceae</taxon>
        <taxon>Alternaria</taxon>
        <taxon>Alternaria sect. Alternaria</taxon>
        <taxon>Alternaria alternata complex</taxon>
    </lineage>
</organism>
<reference evidence="6 7" key="1">
    <citation type="submission" date="2016-05" db="EMBL/GenBank/DDBJ databases">
        <title>Comparative analysis of secretome profiles of manganese(II)-oxidizing ascomycete fungi.</title>
        <authorList>
            <consortium name="DOE Joint Genome Institute"/>
            <person name="Zeiner C.A."/>
            <person name="Purvine S.O."/>
            <person name="Zink E.M."/>
            <person name="Wu S."/>
            <person name="Pasa-Tolic L."/>
            <person name="Chaput D.L."/>
            <person name="Haridas S."/>
            <person name="Grigoriev I.V."/>
            <person name="Santelli C.M."/>
            <person name="Hansel C.M."/>
        </authorList>
    </citation>
    <scope>NUCLEOTIDE SEQUENCE [LARGE SCALE GENOMIC DNA]</scope>
    <source>
        <strain evidence="6 7">SRC1lrK2f</strain>
    </source>
</reference>
<keyword evidence="7" id="KW-1185">Reference proteome</keyword>
<comment type="similarity">
    <text evidence="3 4">Belongs to the glutamine synthetase family.</text>
</comment>
<sequence>MDMLVAFFAQNASIEYVRYQWVDYSGVLHAKVIPKAYCLTMEANDKRISLAQNCLIVPISTAPDCFPAGPQRWELSPDWPSLRVCHFKPNHAMVMCFITQVEPQSGTPFEKCPRKALYRAVDAFGDETRVLIGYEIEFVLLDEHANLASSLDRNTGFASMAGLRGEGLLIMEEVCEALLKSGIAVQDFHTEIADQFEIVLCPEDPVRAIDALMLAQETIRSITIKHGVKASLAPRPVISGPQNGLHTHVSLNPLPENAASFLQGVLENLCSLCVLGMPNFDSYVRVMDDGAGCYISWGTENRDLPIRKIGDRWEFRCVDATANHYLFLAALLSAGHEGMKQNSELRFKDCMEFQENMTAMKMASYGISERMPNTLTRTIEAAKHSEGMTTWLGKSLMDEYIRLKEKEVTVFQSMHDEERRKRYLRFF</sequence>
<dbReference type="GO" id="GO:0006542">
    <property type="term" value="P:glutamine biosynthetic process"/>
    <property type="evidence" value="ECO:0007669"/>
    <property type="project" value="InterPro"/>
</dbReference>
<dbReference type="Pfam" id="PF00120">
    <property type="entry name" value="Gln-synt_C"/>
    <property type="match status" value="1"/>
</dbReference>
<evidence type="ECO:0000256" key="3">
    <source>
        <dbReference type="PROSITE-ProRule" id="PRU01331"/>
    </source>
</evidence>
<dbReference type="SMART" id="SM01230">
    <property type="entry name" value="Gln-synt_C"/>
    <property type="match status" value="1"/>
</dbReference>
<name>A0A177DD88_ALTAL</name>
<evidence type="ECO:0000256" key="4">
    <source>
        <dbReference type="RuleBase" id="RU000384"/>
    </source>
</evidence>
<dbReference type="VEuPathDB" id="FungiDB:CC77DRAFT_1023187"/>
<dbReference type="SUPFAM" id="SSF55931">
    <property type="entry name" value="Glutamine synthetase/guanido kinase"/>
    <property type="match status" value="1"/>
</dbReference>
<dbReference type="PANTHER" id="PTHR43785">
    <property type="entry name" value="GAMMA-GLUTAMYLPUTRESCINE SYNTHETASE"/>
    <property type="match status" value="1"/>
</dbReference>
<evidence type="ECO:0000313" key="6">
    <source>
        <dbReference type="EMBL" id="OAG17675.1"/>
    </source>
</evidence>
<evidence type="ECO:0000256" key="2">
    <source>
        <dbReference type="ARBA" id="ARBA00022598"/>
    </source>
</evidence>
<feature type="domain" description="GS catalytic" evidence="5">
    <location>
        <begin position="113"/>
        <end position="427"/>
    </location>
</feature>
<dbReference type="PANTHER" id="PTHR43785:SF2">
    <property type="entry name" value="TYPE-1 GLUTAMINE SYNTHETASE 1"/>
    <property type="match status" value="1"/>
</dbReference>
<accession>A0A177DD88</accession>
<protein>
    <recommendedName>
        <fullName evidence="1">Glutamine synthetase</fullName>
    </recommendedName>
</protein>
<dbReference type="SUPFAM" id="SSF54368">
    <property type="entry name" value="Glutamine synthetase, N-terminal domain"/>
    <property type="match status" value="1"/>
</dbReference>
<dbReference type="RefSeq" id="XP_018383096.1">
    <property type="nucleotide sequence ID" value="XM_018525620.1"/>
</dbReference>
<dbReference type="STRING" id="5599.A0A177DD88"/>
<evidence type="ECO:0000256" key="1">
    <source>
        <dbReference type="ARBA" id="ARBA00021364"/>
    </source>
</evidence>
<dbReference type="Proteomes" id="UP000077248">
    <property type="component" value="Unassembled WGS sequence"/>
</dbReference>
<dbReference type="EMBL" id="KV441486">
    <property type="protein sequence ID" value="OAG17675.1"/>
    <property type="molecule type" value="Genomic_DNA"/>
</dbReference>
<dbReference type="InterPro" id="IPR014746">
    <property type="entry name" value="Gln_synth/guanido_kin_cat_dom"/>
</dbReference>
<dbReference type="GO" id="GO:0004356">
    <property type="term" value="F:glutamine synthetase activity"/>
    <property type="evidence" value="ECO:0007669"/>
    <property type="project" value="InterPro"/>
</dbReference>
<dbReference type="Gene3D" id="3.30.590.10">
    <property type="entry name" value="Glutamine synthetase/guanido kinase, catalytic domain"/>
    <property type="match status" value="1"/>
</dbReference>
<dbReference type="PROSITE" id="PS51987">
    <property type="entry name" value="GS_CATALYTIC"/>
    <property type="match status" value="1"/>
</dbReference>
<dbReference type="InterPro" id="IPR008146">
    <property type="entry name" value="Gln_synth_cat_dom"/>
</dbReference>
<proteinExistence type="inferred from homology"/>
<evidence type="ECO:0000313" key="7">
    <source>
        <dbReference type="Proteomes" id="UP000077248"/>
    </source>
</evidence>
<dbReference type="KEGG" id="aalt:CC77DRAFT_1023187"/>
<dbReference type="AlphaFoldDB" id="A0A177DD88"/>